<dbReference type="AlphaFoldDB" id="A0A6G4A3I1"/>
<sequence length="561" mass="64270">MSMYEIISGEADDGSQIYFYKSEGTTLPLNSKISPKKEISKILKKEILEKNKFIFIIGVGNGEIVEALHSMYQDIPKIIIIEPFNEVALSESTLNKIRASNNIELHYLKSLLPITITSIIEKFRGLSSQIIIHPKYDQTESILINEALKLIEKSLSLYVINNNTVNFFKKNWIIEPILNLAYTFEMDSIDGFLGKFQGKGALLVSSGPSLTENIEFIKKAKEHMYVFCVGSAVRALLKYNIQPDFLVSIDSSLTNFEAHFKGINYKGLAIFDTMTHHLILQNHQGTALKMLSEMDGITGSIFPEQQRFISVASVAISTLNIICQLGFEEVYLVGQDLSYVDKKYYAEGITVHEGVRIEEELFVDSNDGGKVVTSETLYAQIDSFNQLTNLIRDHIKMYNTSIKGAKIDNIPYIHYENVNYQKFIKDVSFTVNQNKMSIKGKEKAIEVIKNLYQIFELVKVEERKMNKIRKDVVNILDIKTLLKSVKKLRKEPLVEGALLNQLIDDVQRISNHFEYNFKVDQTTNDQRIEMRDNIHELFIKLKNYLDLLLNDNEIKKFYSKG</sequence>
<accession>A0A6G4A3I1</accession>
<evidence type="ECO:0000259" key="1">
    <source>
        <dbReference type="Pfam" id="PF01973"/>
    </source>
</evidence>
<dbReference type="InterPro" id="IPR002826">
    <property type="entry name" value="MptE-like"/>
</dbReference>
<keyword evidence="2" id="KW-0808">Transferase</keyword>
<dbReference type="PANTHER" id="PTHR41786:SF1">
    <property type="entry name" value="6-HYDROXYMETHYLPTERIN DIPHOSPHOKINASE MPTE-LIKE DOMAIN-CONTAINING PROTEIN"/>
    <property type="match status" value="1"/>
</dbReference>
<dbReference type="Pfam" id="PF01973">
    <property type="entry name" value="MptE-like"/>
    <property type="match status" value="1"/>
</dbReference>
<comment type="caution">
    <text evidence="2">The sequence shown here is derived from an EMBL/GenBank/DDBJ whole genome shotgun (WGS) entry which is preliminary data.</text>
</comment>
<organism evidence="2">
    <name type="scientific">Paenibacillus sp. SYP-B3998</name>
    <dbReference type="NCBI Taxonomy" id="2678564"/>
    <lineage>
        <taxon>Bacteria</taxon>
        <taxon>Bacillati</taxon>
        <taxon>Bacillota</taxon>
        <taxon>Bacilli</taxon>
        <taxon>Bacillales</taxon>
        <taxon>Paenibacillaceae</taxon>
        <taxon>Paenibacillus</taxon>
    </lineage>
</organism>
<dbReference type="GO" id="GO:0016740">
    <property type="term" value="F:transferase activity"/>
    <property type="evidence" value="ECO:0007669"/>
    <property type="project" value="UniProtKB-KW"/>
</dbReference>
<gene>
    <name evidence="2" type="ORF">GK047_22890</name>
</gene>
<protein>
    <submittedName>
        <fullName evidence="2">Motility associated factor glycosyltransferase family protein</fullName>
    </submittedName>
</protein>
<dbReference type="EMBL" id="JAAIKC010000011">
    <property type="protein sequence ID" value="NEW08848.1"/>
    <property type="molecule type" value="Genomic_DNA"/>
</dbReference>
<evidence type="ECO:0000313" key="2">
    <source>
        <dbReference type="EMBL" id="NEW08848.1"/>
    </source>
</evidence>
<name>A0A6G4A3I1_9BACL</name>
<reference evidence="2" key="1">
    <citation type="submission" date="2020-02" db="EMBL/GenBank/DDBJ databases">
        <authorList>
            <person name="Shen X.-R."/>
            <person name="Zhang Y.-X."/>
        </authorList>
    </citation>
    <scope>NUCLEOTIDE SEQUENCE</scope>
    <source>
        <strain evidence="2">SYP-B3998</strain>
    </source>
</reference>
<proteinExistence type="predicted"/>
<feature type="domain" description="6-hydroxymethylpterin diphosphokinase MptE-like" evidence="1">
    <location>
        <begin position="179"/>
        <end position="341"/>
    </location>
</feature>
<dbReference type="PANTHER" id="PTHR41786">
    <property type="entry name" value="MOTILITY ACCESSORY FACTOR MAF"/>
    <property type="match status" value="1"/>
</dbReference>